<proteinExistence type="predicted"/>
<organism evidence="2 3">
    <name type="scientific">Clostridium pasteurianum BC1</name>
    <dbReference type="NCBI Taxonomy" id="86416"/>
    <lineage>
        <taxon>Bacteria</taxon>
        <taxon>Bacillati</taxon>
        <taxon>Bacillota</taxon>
        <taxon>Clostridia</taxon>
        <taxon>Eubacteriales</taxon>
        <taxon>Clostridiaceae</taxon>
        <taxon>Clostridium</taxon>
    </lineage>
</organism>
<dbReference type="Pfam" id="PF00149">
    <property type="entry name" value="Metallophos"/>
    <property type="match status" value="1"/>
</dbReference>
<accession>R4K2T2</accession>
<evidence type="ECO:0000313" key="3">
    <source>
        <dbReference type="Proteomes" id="UP000013523"/>
    </source>
</evidence>
<dbReference type="Gene3D" id="3.60.21.10">
    <property type="match status" value="1"/>
</dbReference>
<dbReference type="InterPro" id="IPR051158">
    <property type="entry name" value="Metallophosphoesterase_sf"/>
</dbReference>
<dbReference type="InterPro" id="IPR004843">
    <property type="entry name" value="Calcineurin-like_PHP"/>
</dbReference>
<feature type="domain" description="Calcineurin-like phosphoesterase" evidence="1">
    <location>
        <begin position="41"/>
        <end position="208"/>
    </location>
</feature>
<dbReference type="AlphaFoldDB" id="R4K2T2"/>
<dbReference type="HOGENOM" id="CLU_025443_3_1_9"/>
<dbReference type="CDD" id="cd07385">
    <property type="entry name" value="MPP_YkuE_C"/>
    <property type="match status" value="1"/>
</dbReference>
<evidence type="ECO:0000259" key="1">
    <source>
        <dbReference type="Pfam" id="PF00149"/>
    </source>
</evidence>
<dbReference type="InterPro" id="IPR029052">
    <property type="entry name" value="Metallo-depent_PP-like"/>
</dbReference>
<dbReference type="EMBL" id="CP003261">
    <property type="protein sequence ID" value="AGK96006.1"/>
    <property type="molecule type" value="Genomic_DNA"/>
</dbReference>
<reference evidence="2 3" key="1">
    <citation type="submission" date="2012-01" db="EMBL/GenBank/DDBJ databases">
        <title>Complete sequence of chromosome of Clostridium pasteurianum BC1.</title>
        <authorList>
            <consortium name="US DOE Joint Genome Institute"/>
            <person name="Lucas S."/>
            <person name="Han J."/>
            <person name="Lapidus A."/>
            <person name="Cheng J.-F."/>
            <person name="Goodwin L."/>
            <person name="Pitluck S."/>
            <person name="Peters L."/>
            <person name="Mikhailova N."/>
            <person name="Teshima H."/>
            <person name="Detter J.C."/>
            <person name="Han C."/>
            <person name="Tapia R."/>
            <person name="Land M."/>
            <person name="Hauser L."/>
            <person name="Kyrpides N."/>
            <person name="Ivanova N."/>
            <person name="Pagani I."/>
            <person name="Dunn J."/>
            <person name="Taghavi S."/>
            <person name="Francis A."/>
            <person name="van der Lelie D."/>
            <person name="Woyke T."/>
        </authorList>
    </citation>
    <scope>NUCLEOTIDE SEQUENCE [LARGE SCALE GENOMIC DNA]</scope>
    <source>
        <strain evidence="2 3">BC1</strain>
    </source>
</reference>
<protein>
    <submittedName>
        <fullName evidence="2">Putative phosphohydrolase</fullName>
    </submittedName>
</protein>
<dbReference type="SUPFAM" id="SSF56300">
    <property type="entry name" value="Metallo-dependent phosphatases"/>
    <property type="match status" value="1"/>
</dbReference>
<gene>
    <name evidence="2" type="ORF">Clopa_0995</name>
</gene>
<dbReference type="PANTHER" id="PTHR31302">
    <property type="entry name" value="TRANSMEMBRANE PROTEIN WITH METALLOPHOSPHOESTERASE DOMAIN-RELATED"/>
    <property type="match status" value="1"/>
</dbReference>
<dbReference type="KEGG" id="cpas:Clopa_0995"/>
<dbReference type="PATRIC" id="fig|86416.3.peg.989"/>
<dbReference type="GO" id="GO:0016787">
    <property type="term" value="F:hydrolase activity"/>
    <property type="evidence" value="ECO:0007669"/>
    <property type="project" value="UniProtKB-KW"/>
</dbReference>
<dbReference type="eggNOG" id="COG1408">
    <property type="taxonomic scope" value="Bacteria"/>
</dbReference>
<name>R4K2T2_CLOPA</name>
<dbReference type="OrthoDB" id="9780884at2"/>
<dbReference type="Proteomes" id="UP000013523">
    <property type="component" value="Chromosome"/>
</dbReference>
<evidence type="ECO:0000313" key="2">
    <source>
        <dbReference type="EMBL" id="AGK96006.1"/>
    </source>
</evidence>
<dbReference type="PANTHER" id="PTHR31302:SF0">
    <property type="entry name" value="TRANSMEMBRANE PROTEIN WITH METALLOPHOSPHOESTERASE DOMAIN"/>
    <property type="match status" value="1"/>
</dbReference>
<keyword evidence="3" id="KW-1185">Reference proteome</keyword>
<keyword evidence="2" id="KW-0378">Hydrolase</keyword>
<dbReference type="RefSeq" id="WP_015614330.1">
    <property type="nucleotide sequence ID" value="NC_021182.1"/>
</dbReference>
<sequence>MRLLYIVIFFLGIGLLWSLLEAQVVRVNKIKFKTTKVTDKIKIVFISDTHYGDYYFKHRLKSIINKVNRLEPDLVILGGDYLFVERNTKFNKTDLDKFFNEIKQIKSKHGIVAILGNHEYYLKENINLLLESMEKCKINLLKNKTYSINFKNSTVLFHGVDDLKSGQVNTDVLQINEKYLNIMISHNPDFFEEYNINFDIGLSGHTHGGQINLFGLYAPATESSYGQKFIKTINTKGNSMIITSKGLGCSRLPLRFFAVPEIIELDVKPQ</sequence>